<keyword evidence="1" id="KW-0472">Membrane</keyword>
<name>A0ABD7PD96_KLEVA</name>
<protein>
    <submittedName>
        <fullName evidence="2">Uncharacterized protein</fullName>
    </submittedName>
</protein>
<proteinExistence type="predicted"/>
<dbReference type="AlphaFoldDB" id="A0ABD7PD96"/>
<keyword evidence="1" id="KW-1133">Transmembrane helix</keyword>
<dbReference type="Proteomes" id="UP000258928">
    <property type="component" value="Unassembled WGS sequence"/>
</dbReference>
<keyword evidence="1" id="KW-0812">Transmembrane</keyword>
<accession>A0ABD7PD96</accession>
<organism evidence="2 3">
    <name type="scientific">Klebsiella variicola</name>
    <dbReference type="NCBI Taxonomy" id="244366"/>
    <lineage>
        <taxon>Bacteria</taxon>
        <taxon>Pseudomonadati</taxon>
        <taxon>Pseudomonadota</taxon>
        <taxon>Gammaproteobacteria</taxon>
        <taxon>Enterobacterales</taxon>
        <taxon>Enterobacteriaceae</taxon>
        <taxon>Klebsiella/Raoultella group</taxon>
        <taxon>Klebsiella</taxon>
        <taxon>Klebsiella pneumoniae complex</taxon>
    </lineage>
</organism>
<evidence type="ECO:0000313" key="3">
    <source>
        <dbReference type="Proteomes" id="UP000258928"/>
    </source>
</evidence>
<evidence type="ECO:0000313" key="2">
    <source>
        <dbReference type="EMBL" id="SXF98510.1"/>
    </source>
</evidence>
<feature type="transmembrane region" description="Helical" evidence="1">
    <location>
        <begin position="49"/>
        <end position="73"/>
    </location>
</feature>
<gene>
    <name evidence="2" type="ORF">SAMEA3729809_05048</name>
</gene>
<comment type="caution">
    <text evidence="2">The sequence shown here is derived from an EMBL/GenBank/DDBJ whole genome shotgun (WGS) entry which is preliminary data.</text>
</comment>
<sequence>MIIRKAEPRAEQAAEQIFTILLERASLSEHGLSKYCRKNGLYPERTAKWIHNCLTAMVMFPPIVLMMGDLLLISASA</sequence>
<evidence type="ECO:0000256" key="1">
    <source>
        <dbReference type="SAM" id="Phobius"/>
    </source>
</evidence>
<reference evidence="2 3" key="1">
    <citation type="submission" date="2018-08" db="EMBL/GenBank/DDBJ databases">
        <authorList>
            <consortium name="Pathogen Informatics"/>
        </authorList>
    </citation>
    <scope>NUCLEOTIDE SEQUENCE [LARGE SCALE GENOMIC DNA]</scope>
    <source>
        <strain evidence="2 3">EuSCAPE_TR218</strain>
    </source>
</reference>
<dbReference type="EMBL" id="UKAS01000029">
    <property type="protein sequence ID" value="SXF98510.1"/>
    <property type="molecule type" value="Genomic_DNA"/>
</dbReference>